<feature type="compositionally biased region" description="Low complexity" evidence="1">
    <location>
        <begin position="1088"/>
        <end position="1100"/>
    </location>
</feature>
<evidence type="ECO:0008006" key="4">
    <source>
        <dbReference type="Google" id="ProtNLM"/>
    </source>
</evidence>
<evidence type="ECO:0000256" key="1">
    <source>
        <dbReference type="SAM" id="MobiDB-lite"/>
    </source>
</evidence>
<feature type="compositionally biased region" description="Basic and acidic residues" evidence="1">
    <location>
        <begin position="967"/>
        <end position="977"/>
    </location>
</feature>
<feature type="compositionally biased region" description="Polar residues" evidence="1">
    <location>
        <begin position="361"/>
        <end position="371"/>
    </location>
</feature>
<feature type="region of interest" description="Disordered" evidence="1">
    <location>
        <begin position="410"/>
        <end position="433"/>
    </location>
</feature>
<dbReference type="EMBL" id="CAJPDS010000040">
    <property type="protein sequence ID" value="CAF9926118.1"/>
    <property type="molecule type" value="Genomic_DNA"/>
</dbReference>
<feature type="region of interest" description="Disordered" evidence="1">
    <location>
        <begin position="526"/>
        <end position="550"/>
    </location>
</feature>
<feature type="compositionally biased region" description="Polar residues" evidence="1">
    <location>
        <begin position="411"/>
        <end position="433"/>
    </location>
</feature>
<feature type="compositionally biased region" description="Polar residues" evidence="1">
    <location>
        <begin position="341"/>
        <end position="353"/>
    </location>
</feature>
<feature type="compositionally biased region" description="Polar residues" evidence="1">
    <location>
        <begin position="531"/>
        <end position="550"/>
    </location>
</feature>
<feature type="compositionally biased region" description="Polar residues" evidence="1">
    <location>
        <begin position="794"/>
        <end position="827"/>
    </location>
</feature>
<organism evidence="2 3">
    <name type="scientific">Heterodermia speciosa</name>
    <dbReference type="NCBI Taxonomy" id="116794"/>
    <lineage>
        <taxon>Eukaryota</taxon>
        <taxon>Fungi</taxon>
        <taxon>Dikarya</taxon>
        <taxon>Ascomycota</taxon>
        <taxon>Pezizomycotina</taxon>
        <taxon>Lecanoromycetes</taxon>
        <taxon>OSLEUM clade</taxon>
        <taxon>Lecanoromycetidae</taxon>
        <taxon>Caliciales</taxon>
        <taxon>Physciaceae</taxon>
        <taxon>Heterodermia</taxon>
    </lineage>
</organism>
<keyword evidence="3" id="KW-1185">Reference proteome</keyword>
<feature type="compositionally biased region" description="Polar residues" evidence="1">
    <location>
        <begin position="1200"/>
        <end position="1214"/>
    </location>
</feature>
<feature type="region of interest" description="Disordered" evidence="1">
    <location>
        <begin position="582"/>
        <end position="606"/>
    </location>
</feature>
<feature type="compositionally biased region" description="Basic and acidic residues" evidence="1">
    <location>
        <begin position="624"/>
        <end position="661"/>
    </location>
</feature>
<feature type="compositionally biased region" description="Basic and acidic residues" evidence="1">
    <location>
        <begin position="193"/>
        <end position="218"/>
    </location>
</feature>
<feature type="compositionally biased region" description="Low complexity" evidence="1">
    <location>
        <begin position="1215"/>
        <end position="1225"/>
    </location>
</feature>
<feature type="region of interest" description="Disordered" evidence="1">
    <location>
        <begin position="619"/>
        <end position="872"/>
    </location>
</feature>
<feature type="compositionally biased region" description="Polar residues" evidence="1">
    <location>
        <begin position="1301"/>
        <end position="1326"/>
    </location>
</feature>
<evidence type="ECO:0000313" key="2">
    <source>
        <dbReference type="EMBL" id="CAF9926118.1"/>
    </source>
</evidence>
<feature type="compositionally biased region" description="Polar residues" evidence="1">
    <location>
        <begin position="299"/>
        <end position="314"/>
    </location>
</feature>
<feature type="compositionally biased region" description="Polar residues" evidence="1">
    <location>
        <begin position="321"/>
        <end position="334"/>
    </location>
</feature>
<feature type="compositionally biased region" description="Polar residues" evidence="1">
    <location>
        <begin position="855"/>
        <end position="867"/>
    </location>
</feature>
<protein>
    <recommendedName>
        <fullName evidence="4">Nucleolar protein Dnt1-like N-terminal domain-containing protein</fullName>
    </recommendedName>
</protein>
<feature type="compositionally biased region" description="Basic residues" evidence="1">
    <location>
        <begin position="1012"/>
        <end position="1024"/>
    </location>
</feature>
<feature type="compositionally biased region" description="Low complexity" evidence="1">
    <location>
        <begin position="1126"/>
        <end position="1136"/>
    </location>
</feature>
<feature type="region of interest" description="Disordered" evidence="1">
    <location>
        <begin position="931"/>
        <end position="1389"/>
    </location>
</feature>
<reference evidence="2" key="1">
    <citation type="submission" date="2021-03" db="EMBL/GenBank/DDBJ databases">
        <authorList>
            <person name="Tagirdzhanova G."/>
        </authorList>
    </citation>
    <scope>NUCLEOTIDE SEQUENCE</scope>
</reference>
<feature type="compositionally biased region" description="Polar residues" evidence="1">
    <location>
        <begin position="1178"/>
        <end position="1189"/>
    </location>
</feature>
<feature type="compositionally biased region" description="Polar residues" evidence="1">
    <location>
        <begin position="1066"/>
        <end position="1080"/>
    </location>
</feature>
<dbReference type="Proteomes" id="UP000664521">
    <property type="component" value="Unassembled WGS sequence"/>
</dbReference>
<feature type="compositionally biased region" description="Basic and acidic residues" evidence="1">
    <location>
        <begin position="732"/>
        <end position="771"/>
    </location>
</feature>
<evidence type="ECO:0000313" key="3">
    <source>
        <dbReference type="Proteomes" id="UP000664521"/>
    </source>
</evidence>
<gene>
    <name evidence="2" type="ORF">HETSPECPRED_006261</name>
</gene>
<feature type="compositionally biased region" description="Low complexity" evidence="1">
    <location>
        <begin position="1157"/>
        <end position="1176"/>
    </location>
</feature>
<feature type="compositionally biased region" description="Polar residues" evidence="1">
    <location>
        <begin position="663"/>
        <end position="682"/>
    </location>
</feature>
<accession>A0A8H3FKA7</accession>
<feature type="compositionally biased region" description="Polar residues" evidence="1">
    <location>
        <begin position="1108"/>
        <end position="1125"/>
    </location>
</feature>
<comment type="caution">
    <text evidence="2">The sequence shown here is derived from an EMBL/GenBank/DDBJ whole genome shotgun (WGS) entry which is preliminary data.</text>
</comment>
<sequence length="1389" mass="149185">MGKIRVKVVVLPYSATAREEAIAPWIEPCEEDLTLQALCDKIVETFADLHEGKGDLNIKRIQDYDGNTLSCRLAVGEAFKESQNIADRTVKVLRLPSSPQELRNNPLRFASIAPASSARPQKPWQGTQTSDARNRLREIIDADNWVAESTEHIEGRASKRQRLQDVGPRAASPYDRPHFSTTGAGSRHQRRPLPHDQRDPSIHLVEDSQRSPARRERNPYGTPISLPIHSPFHVFSSSQDDPMAIPDSPRRGAWSRSYDNPRAAPSLNVVRAKSESPELSMSIHEYPSSQPPQEHATVVSLTPNSSQISLSQAHQMPAKNAVSQTLPDSENSLQARRPSPHTGSSITHPSSNRGYHILRSVAQQRPSQTDPIETDDSLSQEQMPRDRLAKHHLGPSLPVTAISLDRAQVLSPDNSTSDPGNVKSTELGNSSNLRNEQSVAARIQSLGPSAIHGAAASKPPLTTAIDLQGHLPTLTAPRRDSPGQSVQVPLLKSSDPRNSQDLYLDIGSTSFNDMSASKAFATGHYPRDFQPKTTTDFSATEAASSVQTPPVRTSILDQTSHVDENPTPQLQTVEIPMYISQTSGDTELSRKNQLNATPGPSAKSTTVADAGAQFGHELMASVDPSKKEGDDAKLKRPEQATQEDQHIGHIEDAPSKKKENAVQEENTAGCTTVSGGSTSQKQARPAVVDTLKKKSRATKEAVSVDGSDCKAPQKSSVSKTEISGRKITPSSEHVEGDRGTNRIEIGKVITKTDRSAEEKRKAEDKAKREADAVAQFLAKEDKKSRSKRKQSESNLALQLSETPASVQGARQTSSTGIQYSSSPNLGNESLGKRSMTPLFPSTGLSLVRPTKSALRKSQSSTPRSVSFNDDPIVPLGPLETAASKWVEPKVESRKGASGTVKGSIATSKKAIAKPISSQVELGQATPIKKDLKTSGAKLGPQAGKHNTSAVATGLPKPKTQTTLTVTRDVKLKGRADGPPKSPTPAMEKEEERASESGISASTFYSDEENLPRRAKAGPSKKRKLTYSMKSAASSLDTGSEEKQPPHTTVSKAEVHPSVAIAKSVHGSHQNSTVRHPNISASDLKLQGKSSSPSISNQKSNATAVAQVDSRQTSRSRSPAQYISKTSRASSDSASDAGLRAEPRSADEPTSESGSQYETGSDSEGASASASDSAETDSLIDSNEGTSLSNGVEKEDHKSSRSQSETSHQPSNGKTLSLSSRSASQSRTDDEDTEKVARKLDQQLQQDARHSMRPSRQETTVPAAAKTGKPAPISSVKPGVSKFPSLTGLRGKVLMTEDNADASATQSPKTPLLSRITSKSGEQLQTQSDDDTSSSSSESEDETSSSDDPKSKANGHPSHESAQKTTGPQPRRIPGYRTIEKLSRRVRGIS</sequence>
<name>A0A8H3FKA7_9LECA</name>
<dbReference type="OrthoDB" id="5431494at2759"/>
<feature type="compositionally biased region" description="Polar residues" evidence="1">
    <location>
        <begin position="1027"/>
        <end position="1037"/>
    </location>
</feature>
<feature type="compositionally biased region" description="Basic and acidic residues" evidence="1">
    <location>
        <begin position="1346"/>
        <end position="1361"/>
    </location>
</feature>
<feature type="region of interest" description="Disordered" evidence="1">
    <location>
        <begin position="473"/>
        <end position="494"/>
    </location>
</feature>
<proteinExistence type="predicted"/>
<feature type="compositionally biased region" description="Acidic residues" evidence="1">
    <location>
        <begin position="1327"/>
        <end position="1344"/>
    </location>
</feature>
<feature type="region of interest" description="Disordered" evidence="1">
    <location>
        <begin position="151"/>
        <end position="384"/>
    </location>
</feature>